<organism evidence="3 4">
    <name type="scientific">Xylanibacter caecicola</name>
    <dbReference type="NCBI Taxonomy" id="2736294"/>
    <lineage>
        <taxon>Bacteria</taxon>
        <taxon>Pseudomonadati</taxon>
        <taxon>Bacteroidota</taxon>
        <taxon>Bacteroidia</taxon>
        <taxon>Bacteroidales</taxon>
        <taxon>Prevotellaceae</taxon>
        <taxon>Xylanibacter</taxon>
    </lineage>
</organism>
<dbReference type="SUPFAM" id="SSF52540">
    <property type="entry name" value="P-loop containing nucleoside triphosphate hydrolases"/>
    <property type="match status" value="1"/>
</dbReference>
<evidence type="ECO:0000313" key="4">
    <source>
        <dbReference type="Proteomes" id="UP000820977"/>
    </source>
</evidence>
<dbReference type="Proteomes" id="UP000820977">
    <property type="component" value="Unassembled WGS sequence"/>
</dbReference>
<dbReference type="InterPro" id="IPR027417">
    <property type="entry name" value="P-loop_NTPase"/>
</dbReference>
<keyword evidence="4" id="KW-1185">Reference proteome</keyword>
<comment type="caution">
    <text evidence="3">The sequence shown here is derived from an EMBL/GenBank/DDBJ whole genome shotgun (WGS) entry which is preliminary data.</text>
</comment>
<dbReference type="GO" id="GO:0005524">
    <property type="term" value="F:ATP binding"/>
    <property type="evidence" value="ECO:0007669"/>
    <property type="project" value="UniProtKB-KW"/>
</dbReference>
<dbReference type="PANTHER" id="PTHR33295:SF7">
    <property type="entry name" value="ATPASE"/>
    <property type="match status" value="1"/>
</dbReference>
<protein>
    <submittedName>
        <fullName evidence="3">ATP-binding protein</fullName>
    </submittedName>
</protein>
<evidence type="ECO:0000259" key="1">
    <source>
        <dbReference type="Pfam" id="PF13173"/>
    </source>
</evidence>
<dbReference type="InterPro" id="IPR025420">
    <property type="entry name" value="DUF4143"/>
</dbReference>
<dbReference type="EMBL" id="JABKKJ010000035">
    <property type="protein sequence ID" value="NPE26227.1"/>
    <property type="molecule type" value="Genomic_DNA"/>
</dbReference>
<keyword evidence="3" id="KW-0067">ATP-binding</keyword>
<dbReference type="RefSeq" id="WP_172345684.1">
    <property type="nucleotide sequence ID" value="NZ_CASYYZ010000093.1"/>
</dbReference>
<dbReference type="Gene3D" id="3.40.50.300">
    <property type="entry name" value="P-loop containing nucleotide triphosphate hydrolases"/>
    <property type="match status" value="1"/>
</dbReference>
<proteinExistence type="predicted"/>
<evidence type="ECO:0000313" key="3">
    <source>
        <dbReference type="EMBL" id="NPE26227.1"/>
    </source>
</evidence>
<dbReference type="InterPro" id="IPR041682">
    <property type="entry name" value="AAA_14"/>
</dbReference>
<dbReference type="Pfam" id="PF13173">
    <property type="entry name" value="AAA_14"/>
    <property type="match status" value="1"/>
</dbReference>
<reference evidence="3 4" key="1">
    <citation type="submission" date="2020-05" db="EMBL/GenBank/DDBJ databases">
        <title>Distinct polysaccharide utilization as determinants for interspecies competition between intestinal Prevotella spp.</title>
        <authorList>
            <person name="Galvez E.J.C."/>
            <person name="Iljazovic A."/>
            <person name="Strowig T."/>
        </authorList>
    </citation>
    <scope>NUCLEOTIDE SEQUENCE [LARGE SCALE GENOMIC DNA]</scope>
    <source>
        <strain evidence="3 4">PCHR</strain>
    </source>
</reference>
<accession>A0ABX2B754</accession>
<keyword evidence="3" id="KW-0547">Nucleotide-binding</keyword>
<feature type="domain" description="DUF4143" evidence="2">
    <location>
        <begin position="225"/>
        <end position="384"/>
    </location>
</feature>
<dbReference type="PANTHER" id="PTHR33295">
    <property type="entry name" value="ATPASE"/>
    <property type="match status" value="1"/>
</dbReference>
<sequence length="435" mass="50232">MLKRKIYNELDNWKNYKNNKALLIRGARQVGKTTAVRIFGKKNYRQFIEINFEKDHTARQAFAGNKNAETIILNLSAMGYGPFVKGETLIFFDEIQSCPDARTAIKFLVEDGKYDYIESGSLLGINYRDVSSYPVGFEHQVDMFPLDFEEFLWACGISEEVIGVLRKSYITKTAVTDFLHERIMERFRQYMVVGGMPEVVATFLDDKDLSRTIQIQKDIINSYRDDISKYAGKDKQTAKLVFDAIPLQLCKEDKKFVLSDIEKGASQRKYGDATQWLADAGVAYFSYNTKTFELPFAFHEKRNLYKLFMLDTGLLCNMSIPKMQFKVLNGEINVNEGALTENYVAGELKKKGFALNYYDRKSKHELDFIFHENNGISIIEVKSGNDYMKHASLNAAIRLFQDKIERSIVLNKFNVQEKDGIIYYPLYMTMFLQSI</sequence>
<name>A0ABX2B754_9BACT</name>
<feature type="domain" description="AAA" evidence="1">
    <location>
        <begin position="18"/>
        <end position="152"/>
    </location>
</feature>
<evidence type="ECO:0000259" key="2">
    <source>
        <dbReference type="Pfam" id="PF13635"/>
    </source>
</evidence>
<dbReference type="Pfam" id="PF13635">
    <property type="entry name" value="DUF4143"/>
    <property type="match status" value="1"/>
</dbReference>
<gene>
    <name evidence="3" type="ORF">HPS54_12035</name>
</gene>